<proteinExistence type="predicted"/>
<dbReference type="RefSeq" id="XP_013407605.1">
    <property type="nucleotide sequence ID" value="XM_013552151.1"/>
</dbReference>
<evidence type="ECO:0000313" key="2">
    <source>
        <dbReference type="RefSeq" id="XP_013407605.1"/>
    </source>
</evidence>
<dbReference type="InParanoid" id="A0A1S3JB24"/>
<keyword evidence="1" id="KW-1185">Reference proteome</keyword>
<name>A0A1S3JB24_LINAN</name>
<sequence length="127" mass="13780">MGFCTHSISNRMQEAQTKIEPSTPPNISPFQGSSASMKMFYRDCPYGLDPTNNGCDHLFLNNSAIKGLSLFLSTVGGLDRLQIENGGKICTCEGNLCNRVPPTSPTETSGGSSLKIQLIVFLLMLLY</sequence>
<accession>A0A1S3JB24</accession>
<protein>
    <submittedName>
        <fullName evidence="2">Uncharacterized protein LOC106171705</fullName>
    </submittedName>
</protein>
<dbReference type="Proteomes" id="UP000085678">
    <property type="component" value="Unplaced"/>
</dbReference>
<evidence type="ECO:0000313" key="1">
    <source>
        <dbReference type="Proteomes" id="UP000085678"/>
    </source>
</evidence>
<dbReference type="AlphaFoldDB" id="A0A1S3JB24"/>
<gene>
    <name evidence="2" type="primary">LOC106171705</name>
</gene>
<dbReference type="GeneID" id="106171705"/>
<reference evidence="2" key="1">
    <citation type="submission" date="2025-08" db="UniProtKB">
        <authorList>
            <consortium name="RefSeq"/>
        </authorList>
    </citation>
    <scope>IDENTIFICATION</scope>
    <source>
        <tissue evidence="2">Gonads</tissue>
    </source>
</reference>
<organism evidence="1 2">
    <name type="scientific">Lingula anatina</name>
    <name type="common">Brachiopod</name>
    <name type="synonym">Lingula unguis</name>
    <dbReference type="NCBI Taxonomy" id="7574"/>
    <lineage>
        <taxon>Eukaryota</taxon>
        <taxon>Metazoa</taxon>
        <taxon>Spiralia</taxon>
        <taxon>Lophotrochozoa</taxon>
        <taxon>Brachiopoda</taxon>
        <taxon>Linguliformea</taxon>
        <taxon>Lingulata</taxon>
        <taxon>Lingulida</taxon>
        <taxon>Linguloidea</taxon>
        <taxon>Lingulidae</taxon>
        <taxon>Lingula</taxon>
    </lineage>
</organism>
<dbReference type="KEGG" id="lak:106171705"/>